<reference evidence="9 10" key="1">
    <citation type="submission" date="2022-05" db="EMBL/GenBank/DDBJ databases">
        <authorList>
            <consortium name="Genoscope - CEA"/>
            <person name="William W."/>
        </authorList>
    </citation>
    <scope>NUCLEOTIDE SEQUENCE [LARGE SCALE GENOMIC DNA]</scope>
</reference>
<keyword evidence="7" id="KW-0732">Signal</keyword>
<evidence type="ECO:0000313" key="10">
    <source>
        <dbReference type="Proteomes" id="UP001159427"/>
    </source>
</evidence>
<sequence length="318" mass="36201">MPLILTFLVLWTSSIAFQPITVPNRALVGHVYRSLYDIDWINCIQSCQDDPNCSSYNFVRLLNGLGQCQMIDCGLEDFCNTEGLVFSTGSIFQQIVPTGGTEICESSVHDHESHADFSLLFPSPQSVKNYVEGRRINQEFTKLSVCFWVKATLNHISVFSYRGTRGKTEMLLEIYDTNYLKLTVGEQSKNIIVNSVNDGHWHHICVAWENAEGQWAIFKDGSVVVDNEIGFQVGYNIRPGGKLFIGQEQTREKNFDSKRSFVGELADFNFWPEYVTDIEVLSMSKSCINRKGDVYKWSKLRHRIKGKVVVIRPSSCRP</sequence>
<gene>
    <name evidence="9" type="ORF">PEVE_00040389</name>
</gene>
<protein>
    <recommendedName>
        <fullName evidence="8">Pentraxin (PTX) domain-containing protein</fullName>
    </recommendedName>
</protein>
<evidence type="ECO:0000256" key="6">
    <source>
        <dbReference type="PROSITE-ProRule" id="PRU01172"/>
    </source>
</evidence>
<keyword evidence="5" id="KW-0325">Glycoprotein</keyword>
<evidence type="ECO:0000256" key="1">
    <source>
        <dbReference type="ARBA" id="ARBA00001913"/>
    </source>
</evidence>
<dbReference type="PROSITE" id="PS51828">
    <property type="entry name" value="PTX_2"/>
    <property type="match status" value="1"/>
</dbReference>
<dbReference type="InterPro" id="IPR013320">
    <property type="entry name" value="ConA-like_dom_sf"/>
</dbReference>
<evidence type="ECO:0000259" key="8">
    <source>
        <dbReference type="PROSITE" id="PS51828"/>
    </source>
</evidence>
<accession>A0ABN8N3A7</accession>
<name>A0ABN8N3A7_9CNID</name>
<dbReference type="PANTHER" id="PTHR19277:SF125">
    <property type="entry name" value="B6"/>
    <property type="match status" value="1"/>
</dbReference>
<evidence type="ECO:0000256" key="4">
    <source>
        <dbReference type="ARBA" id="ARBA00023157"/>
    </source>
</evidence>
<evidence type="ECO:0000256" key="5">
    <source>
        <dbReference type="ARBA" id="ARBA00023180"/>
    </source>
</evidence>
<feature type="domain" description="Pentraxin (PTX)" evidence="8">
    <location>
        <begin position="115"/>
        <end position="317"/>
    </location>
</feature>
<evidence type="ECO:0000256" key="3">
    <source>
        <dbReference type="ARBA" id="ARBA00022837"/>
    </source>
</evidence>
<dbReference type="SUPFAM" id="SSF49899">
    <property type="entry name" value="Concanavalin A-like lectins/glucanases"/>
    <property type="match status" value="1"/>
</dbReference>
<dbReference type="PANTHER" id="PTHR19277">
    <property type="entry name" value="PENTRAXIN"/>
    <property type="match status" value="1"/>
</dbReference>
<evidence type="ECO:0000256" key="2">
    <source>
        <dbReference type="ARBA" id="ARBA00022723"/>
    </source>
</evidence>
<feature type="disulfide bond" evidence="6">
    <location>
        <begin position="146"/>
        <end position="205"/>
    </location>
</feature>
<keyword evidence="10" id="KW-1185">Reference proteome</keyword>
<dbReference type="Pfam" id="PF00354">
    <property type="entry name" value="Pentaxin"/>
    <property type="match status" value="1"/>
</dbReference>
<keyword evidence="4 6" id="KW-1015">Disulfide bond</keyword>
<dbReference type="EMBL" id="CALNXI010000734">
    <property type="protein sequence ID" value="CAH3042034.1"/>
    <property type="molecule type" value="Genomic_DNA"/>
</dbReference>
<comment type="cofactor">
    <cofactor evidence="1">
        <name>Ca(2+)</name>
        <dbReference type="ChEBI" id="CHEBI:29108"/>
    </cofactor>
</comment>
<dbReference type="Proteomes" id="UP001159427">
    <property type="component" value="Unassembled WGS sequence"/>
</dbReference>
<dbReference type="Gene3D" id="2.60.120.200">
    <property type="match status" value="1"/>
</dbReference>
<dbReference type="PRINTS" id="PR00895">
    <property type="entry name" value="PENTAXIN"/>
</dbReference>
<keyword evidence="3" id="KW-0106">Calcium</keyword>
<dbReference type="InterPro" id="IPR001759">
    <property type="entry name" value="PTX_dom"/>
</dbReference>
<dbReference type="InterPro" id="IPR051360">
    <property type="entry name" value="Neuronal_Pentraxin_Related"/>
</dbReference>
<feature type="chain" id="PRO_5046144582" description="Pentraxin (PTX) domain-containing protein" evidence="7">
    <location>
        <begin position="17"/>
        <end position="318"/>
    </location>
</feature>
<dbReference type="SMART" id="SM00159">
    <property type="entry name" value="PTX"/>
    <property type="match status" value="1"/>
</dbReference>
<keyword evidence="2" id="KW-0479">Metal-binding</keyword>
<feature type="signal peptide" evidence="7">
    <location>
        <begin position="1"/>
        <end position="16"/>
    </location>
</feature>
<evidence type="ECO:0000256" key="7">
    <source>
        <dbReference type="SAM" id="SignalP"/>
    </source>
</evidence>
<organism evidence="9 10">
    <name type="scientific">Porites evermanni</name>
    <dbReference type="NCBI Taxonomy" id="104178"/>
    <lineage>
        <taxon>Eukaryota</taxon>
        <taxon>Metazoa</taxon>
        <taxon>Cnidaria</taxon>
        <taxon>Anthozoa</taxon>
        <taxon>Hexacorallia</taxon>
        <taxon>Scleractinia</taxon>
        <taxon>Fungiina</taxon>
        <taxon>Poritidae</taxon>
        <taxon>Porites</taxon>
    </lineage>
</organism>
<proteinExistence type="predicted"/>
<comment type="caution">
    <text evidence="9">The sequence shown here is derived from an EMBL/GenBank/DDBJ whole genome shotgun (WGS) entry which is preliminary data.</text>
</comment>
<evidence type="ECO:0000313" key="9">
    <source>
        <dbReference type="EMBL" id="CAH3042034.1"/>
    </source>
</evidence>